<gene>
    <name evidence="2" type="ORF">F2Q70_00001429</name>
</gene>
<reference evidence="2" key="1">
    <citation type="submission" date="2019-12" db="EMBL/GenBank/DDBJ databases">
        <title>Genome sequencing and annotation of Brassica cretica.</title>
        <authorList>
            <person name="Studholme D.J."/>
            <person name="Sarris P.F."/>
        </authorList>
    </citation>
    <scope>NUCLEOTIDE SEQUENCE</scope>
    <source>
        <strain evidence="2">PFS-102/07</strain>
        <tissue evidence="2">Leaf</tissue>
    </source>
</reference>
<evidence type="ECO:0008006" key="3">
    <source>
        <dbReference type="Google" id="ProtNLM"/>
    </source>
</evidence>
<keyword evidence="1" id="KW-0732">Signal</keyword>
<feature type="signal peptide" evidence="1">
    <location>
        <begin position="1"/>
        <end position="31"/>
    </location>
</feature>
<evidence type="ECO:0000256" key="1">
    <source>
        <dbReference type="SAM" id="SignalP"/>
    </source>
</evidence>
<dbReference type="EMBL" id="QGKY02001015">
    <property type="protein sequence ID" value="KAF2571950.1"/>
    <property type="molecule type" value="Genomic_DNA"/>
</dbReference>
<organism evidence="2">
    <name type="scientific">Brassica cretica</name>
    <name type="common">Mustard</name>
    <dbReference type="NCBI Taxonomy" id="69181"/>
    <lineage>
        <taxon>Eukaryota</taxon>
        <taxon>Viridiplantae</taxon>
        <taxon>Streptophyta</taxon>
        <taxon>Embryophyta</taxon>
        <taxon>Tracheophyta</taxon>
        <taxon>Spermatophyta</taxon>
        <taxon>Magnoliopsida</taxon>
        <taxon>eudicotyledons</taxon>
        <taxon>Gunneridae</taxon>
        <taxon>Pentapetalae</taxon>
        <taxon>rosids</taxon>
        <taxon>malvids</taxon>
        <taxon>Brassicales</taxon>
        <taxon>Brassicaceae</taxon>
        <taxon>Brassiceae</taxon>
        <taxon>Brassica</taxon>
    </lineage>
</organism>
<comment type="caution">
    <text evidence="2">The sequence shown here is derived from an EMBL/GenBank/DDBJ whole genome shotgun (WGS) entry which is preliminary data.</text>
</comment>
<dbReference type="AlphaFoldDB" id="A0A8S9IPC5"/>
<name>A0A8S9IPC5_BRACR</name>
<sequence length="190" mass="21197">MTHGGTHGHRRYTPLLLLFSICSIFPHFCSPSRCLDLWIELRSGVWSQILGFRLVRSDFPFWLSPAETVARGGGVRSLSADLIMLLLWRLGESSLFTGARSALEVPFLLGDASIQRFRHHVVLVTCSAYDFQETALCFSDAVQGVVMVVSGGLGLPFCFHGDSLWWSSTSQCCWLLRVSAAVLFHYVLQL</sequence>
<evidence type="ECO:0000313" key="2">
    <source>
        <dbReference type="EMBL" id="KAF2571950.1"/>
    </source>
</evidence>
<accession>A0A8S9IPC5</accession>
<feature type="chain" id="PRO_5035770774" description="Secreted protein" evidence="1">
    <location>
        <begin position="32"/>
        <end position="190"/>
    </location>
</feature>
<proteinExistence type="predicted"/>
<protein>
    <recommendedName>
        <fullName evidence="3">Secreted protein</fullName>
    </recommendedName>
</protein>